<keyword evidence="2" id="KW-0808">Transferase</keyword>
<gene>
    <name evidence="2" type="ORF">GbCGDNIH9_0201</name>
</gene>
<dbReference type="AlphaFoldDB" id="A0AAC9KCE4"/>
<dbReference type="SUPFAM" id="SSF55729">
    <property type="entry name" value="Acyl-CoA N-acyltransferases (Nat)"/>
    <property type="match status" value="1"/>
</dbReference>
<dbReference type="PANTHER" id="PTHR43792">
    <property type="entry name" value="GNAT FAMILY, PUTATIVE (AFU_ORTHOLOGUE AFUA_3G00765)-RELATED-RELATED"/>
    <property type="match status" value="1"/>
</dbReference>
<reference evidence="3" key="1">
    <citation type="submission" date="2016-11" db="EMBL/GenBank/DDBJ databases">
        <title>Comparative genomic and phenotypic analysis of Granulibacter bethesdensis clinical isolates from patients with chronic granulomatous disease.</title>
        <authorList>
            <person name="Zarember K.A."/>
            <person name="Porcella S.F."/>
            <person name="Chu J."/>
            <person name="Ding L."/>
            <person name="Dahlstrom E."/>
            <person name="Barbian K."/>
            <person name="Martens C."/>
            <person name="Sykora L."/>
            <person name="Kramer S."/>
            <person name="Pettinato A.M."/>
            <person name="Hong H."/>
            <person name="Wald G."/>
            <person name="Berg L.J."/>
            <person name="Rogge L.S."/>
            <person name="Greenberg D.E."/>
            <person name="Falcone E.L."/>
            <person name="Neves J.F."/>
            <person name="Simoes M.J."/>
            <person name="Casal M."/>
            <person name="Rodriguez-Lopez F.C."/>
            <person name="Zelazny A."/>
            <person name="Gallin J.I."/>
            <person name="Holland S.M."/>
        </authorList>
    </citation>
    <scope>NUCLEOTIDE SEQUENCE [LARGE SCALE GENOMIC DNA]</scope>
    <source>
        <strain evidence="3">NIH9.1</strain>
    </source>
</reference>
<accession>A0AAC9KCE4</accession>
<evidence type="ECO:0000313" key="3">
    <source>
        <dbReference type="Proteomes" id="UP000182373"/>
    </source>
</evidence>
<dbReference type="EC" id="2.3.1.-" evidence="2"/>
<dbReference type="RefSeq" id="WP_367593389.1">
    <property type="nucleotide sequence ID" value="NZ_CP018191.1"/>
</dbReference>
<proteinExistence type="predicted"/>
<dbReference type="GO" id="GO:0016747">
    <property type="term" value="F:acyltransferase activity, transferring groups other than amino-acyl groups"/>
    <property type="evidence" value="ECO:0007669"/>
    <property type="project" value="InterPro"/>
</dbReference>
<protein>
    <submittedName>
        <fullName evidence="2">Acetyltransferase, GNAT family</fullName>
        <ecNumber evidence="2">2.3.1.-</ecNumber>
    </submittedName>
</protein>
<dbReference type="InterPro" id="IPR016181">
    <property type="entry name" value="Acyl_CoA_acyltransferase"/>
</dbReference>
<keyword evidence="2" id="KW-0012">Acyltransferase</keyword>
<evidence type="ECO:0000313" key="2">
    <source>
        <dbReference type="EMBL" id="APH53423.1"/>
    </source>
</evidence>
<dbReference type="Proteomes" id="UP000182373">
    <property type="component" value="Chromosome"/>
</dbReference>
<dbReference type="InterPro" id="IPR000182">
    <property type="entry name" value="GNAT_dom"/>
</dbReference>
<dbReference type="PROSITE" id="PS51186">
    <property type="entry name" value="GNAT"/>
    <property type="match status" value="1"/>
</dbReference>
<evidence type="ECO:0000259" key="1">
    <source>
        <dbReference type="PROSITE" id="PS51186"/>
    </source>
</evidence>
<dbReference type="InterPro" id="IPR051531">
    <property type="entry name" value="N-acetyltransferase"/>
</dbReference>
<dbReference type="Pfam" id="PF13302">
    <property type="entry name" value="Acetyltransf_3"/>
    <property type="match status" value="1"/>
</dbReference>
<feature type="domain" description="N-acetyltransferase" evidence="1">
    <location>
        <begin position="49"/>
        <end position="211"/>
    </location>
</feature>
<name>A0AAC9KCE4_9PROT</name>
<sequence length="211" mass="23098">MAPRPPSHIVLSTARWSVEDGAERSPALAAASPLADLIPAGRILRTGRLLLYPVTYADLPELCRIKADPGVFAIMLGGIRNSLQTAEDLAADIAFWGQHNVGMWAVRDAHTGHFEGLTGLMGRPDGRGMSIRFAFWPEARGRGYAREAAGAALRYAHDVAGVERVIGVAREENWGSRMVLGSIGMRHADSFMRDGYRMLIYESWRMGRPPA</sequence>
<dbReference type="PANTHER" id="PTHR43792:SF1">
    <property type="entry name" value="N-ACETYLTRANSFERASE DOMAIN-CONTAINING PROTEIN"/>
    <property type="match status" value="1"/>
</dbReference>
<dbReference type="Gene3D" id="3.40.630.30">
    <property type="match status" value="1"/>
</dbReference>
<dbReference type="EMBL" id="CP018191">
    <property type="protein sequence ID" value="APH53423.1"/>
    <property type="molecule type" value="Genomic_DNA"/>
</dbReference>
<organism evidence="2 3">
    <name type="scientific">Granulibacter bethesdensis</name>
    <dbReference type="NCBI Taxonomy" id="364410"/>
    <lineage>
        <taxon>Bacteria</taxon>
        <taxon>Pseudomonadati</taxon>
        <taxon>Pseudomonadota</taxon>
        <taxon>Alphaproteobacteria</taxon>
        <taxon>Acetobacterales</taxon>
        <taxon>Acetobacteraceae</taxon>
        <taxon>Granulibacter</taxon>
    </lineage>
</organism>